<keyword evidence="2" id="KW-1133">Transmembrane helix</keyword>
<dbReference type="EMBL" id="CP018889">
    <property type="protein sequence ID" value="AUI67941.2"/>
    <property type="molecule type" value="Genomic_DNA"/>
</dbReference>
<dbReference type="KEGG" id="blep:AL038_02055"/>
<dbReference type="STRING" id="288004.AL038_02055"/>
<dbReference type="GO" id="GO:0016791">
    <property type="term" value="F:phosphatase activity"/>
    <property type="evidence" value="ECO:0007669"/>
    <property type="project" value="TreeGrafter"/>
</dbReference>
<proteinExistence type="predicted"/>
<feature type="domain" description="HAMP" evidence="3">
    <location>
        <begin position="384"/>
        <end position="438"/>
    </location>
</feature>
<dbReference type="InterPro" id="IPR001932">
    <property type="entry name" value="PPM-type_phosphatase-like_dom"/>
</dbReference>
<dbReference type="Pfam" id="PF00672">
    <property type="entry name" value="HAMP"/>
    <property type="match status" value="1"/>
</dbReference>
<dbReference type="PANTHER" id="PTHR43156:SF2">
    <property type="entry name" value="STAGE II SPORULATION PROTEIN E"/>
    <property type="match status" value="1"/>
</dbReference>
<dbReference type="InterPro" id="IPR036457">
    <property type="entry name" value="PPM-type-like_dom_sf"/>
</dbReference>
<dbReference type="GO" id="GO:0016020">
    <property type="term" value="C:membrane"/>
    <property type="evidence" value="ECO:0007669"/>
    <property type="project" value="InterPro"/>
</dbReference>
<feature type="transmembrane region" description="Helical" evidence="2">
    <location>
        <begin position="21"/>
        <end position="40"/>
    </location>
</feature>
<accession>A0A2N9YBW6</accession>
<dbReference type="PROSITE" id="PS50885">
    <property type="entry name" value="HAMP"/>
    <property type="match status" value="1"/>
</dbReference>
<keyword evidence="1" id="KW-0378">Hydrolase</keyword>
<dbReference type="InterPro" id="IPR003660">
    <property type="entry name" value="HAMP_dom"/>
</dbReference>
<evidence type="ECO:0000256" key="2">
    <source>
        <dbReference type="SAM" id="Phobius"/>
    </source>
</evidence>
<evidence type="ECO:0000313" key="5">
    <source>
        <dbReference type="Proteomes" id="UP000234271"/>
    </source>
</evidence>
<dbReference type="SUPFAM" id="SSF158472">
    <property type="entry name" value="HAMP domain-like"/>
    <property type="match status" value="1"/>
</dbReference>
<dbReference type="InterPro" id="IPR052016">
    <property type="entry name" value="Bact_Sigma-Reg"/>
</dbReference>
<dbReference type="SMART" id="SM00331">
    <property type="entry name" value="PP2C_SIG"/>
    <property type="match status" value="1"/>
</dbReference>
<dbReference type="PANTHER" id="PTHR43156">
    <property type="entry name" value="STAGE II SPORULATION PROTEIN E-RELATED"/>
    <property type="match status" value="1"/>
</dbReference>
<dbReference type="Gene3D" id="3.30.450.20">
    <property type="entry name" value="PAS domain"/>
    <property type="match status" value="2"/>
</dbReference>
<dbReference type="GO" id="GO:0007165">
    <property type="term" value="P:signal transduction"/>
    <property type="evidence" value="ECO:0007669"/>
    <property type="project" value="InterPro"/>
</dbReference>
<dbReference type="Gene3D" id="6.10.340.10">
    <property type="match status" value="1"/>
</dbReference>
<protein>
    <submittedName>
        <fullName evidence="4">SpoIIE family protein phosphatase</fullName>
    </submittedName>
</protein>
<keyword evidence="2" id="KW-0812">Transmembrane</keyword>
<dbReference type="RefSeq" id="WP_062148288.1">
    <property type="nucleotide sequence ID" value="NZ_CP012373.2"/>
</dbReference>
<dbReference type="Gene3D" id="3.60.40.10">
    <property type="entry name" value="PPM-type phosphatase domain"/>
    <property type="match status" value="1"/>
</dbReference>
<reference evidence="5" key="1">
    <citation type="submission" date="2016-12" db="EMBL/GenBank/DDBJ databases">
        <title>Complete Genome Sequence of Beggiatoa leptomitiformis D-401.</title>
        <authorList>
            <person name="Fomenkov A."/>
            <person name="Vincze T."/>
            <person name="Grabovich M."/>
            <person name="Anton B.P."/>
            <person name="Dubinina G."/>
            <person name="Orlova M."/>
            <person name="Belousova E."/>
            <person name="Roberts R.J."/>
        </authorList>
    </citation>
    <scope>NUCLEOTIDE SEQUENCE [LARGE SCALE GENOMIC DNA]</scope>
    <source>
        <strain evidence="5">D-401</strain>
    </source>
</reference>
<organism evidence="4 5">
    <name type="scientific">Beggiatoa leptomitoformis</name>
    <dbReference type="NCBI Taxonomy" id="288004"/>
    <lineage>
        <taxon>Bacteria</taxon>
        <taxon>Pseudomonadati</taxon>
        <taxon>Pseudomonadota</taxon>
        <taxon>Gammaproteobacteria</taxon>
        <taxon>Thiotrichales</taxon>
        <taxon>Thiotrichaceae</taxon>
        <taxon>Beggiatoa</taxon>
    </lineage>
</organism>
<gene>
    <name evidence="4" type="ORF">BLE401_03985</name>
</gene>
<dbReference type="Pfam" id="PF07228">
    <property type="entry name" value="SpoIIE"/>
    <property type="match status" value="1"/>
</dbReference>
<keyword evidence="2" id="KW-0472">Membrane</keyword>
<dbReference type="OrthoDB" id="9789238at2"/>
<evidence type="ECO:0000256" key="1">
    <source>
        <dbReference type="ARBA" id="ARBA00022801"/>
    </source>
</evidence>
<evidence type="ECO:0000313" key="4">
    <source>
        <dbReference type="EMBL" id="AUI67941.2"/>
    </source>
</evidence>
<name>A0A2N9YBW6_9GAMM</name>
<dbReference type="CDD" id="cd06225">
    <property type="entry name" value="HAMP"/>
    <property type="match status" value="1"/>
</dbReference>
<dbReference type="CDD" id="cd18773">
    <property type="entry name" value="PDC1_HK_sensor"/>
    <property type="match status" value="1"/>
</dbReference>
<dbReference type="SMART" id="SM00304">
    <property type="entry name" value="HAMP"/>
    <property type="match status" value="1"/>
</dbReference>
<evidence type="ECO:0000259" key="3">
    <source>
        <dbReference type="PROSITE" id="PS50885"/>
    </source>
</evidence>
<keyword evidence="5" id="KW-1185">Reference proteome</keyword>
<dbReference type="AlphaFoldDB" id="A0A2N9YBW6"/>
<sequence length="717" mass="81779">MLFLKKIISQHSLSHRTMLSMAGRIALVVIGVTLLSYWHFISSLETQTLAQLEKYVAERGQRESSIFQLAEDNHKTLKQALLQQLADFGETDPKAEFDALFEQWTDGTTRNRLQGQPIEHFDKDRYPSTFIGKQVVIDADIRRRVLAFYILTKQYGRAWLNRFVDTYIMAPENIEVIYWADVAWGLDTTADIDIPKEEFFYISDKEHNPERKPVWTGVFEDPVPKLWMVSLETPVDDEQGRHIATLGHDIILNELLDRIVNNHLQGTQNILFREDGRLIAHPEFTEAIKAKGGIFDIQMDGNAHLQRIFKLAKNRNVDTLIINNPDDNEYLAVTQLASTDWYFVIIYPKELLANLAFHTVTIIFLLGLLSLLIEVLILFYILRLNIAKPLQTFVTATEKIADGHFSAVRELDTRRSDELGTLAKALNIMSYKLEDNFNIMEKTVQERTQALATANNAILQLNKQLEKENLRMGAELAVTRKLQQMVLPREKELKNIKGLEISGYMEPASEVGGDYYDVLQQNGRVKISIGDVTGHGLESGVLMLMVQTAVRTLLMSDVTDPHIFLNTLNRIIYSNIKRMCSDKNLTLSLIDYEDGVMKLSGQHEEVLVVRKNTDVERIDTINLGFMLGLEPDISAFVEQREVDIQLGDGIVLYTDGITEAFNAKREAYGLERLCRIISQSWSLSTTEIRDQVINDVKKHIGTTHISDDITLLVIKKI</sequence>
<feature type="transmembrane region" description="Helical" evidence="2">
    <location>
        <begin position="355"/>
        <end position="382"/>
    </location>
</feature>
<dbReference type="Proteomes" id="UP000234271">
    <property type="component" value="Chromosome"/>
</dbReference>